<feature type="signal peptide" evidence="4">
    <location>
        <begin position="1"/>
        <end position="22"/>
    </location>
</feature>
<reference evidence="6 7" key="1">
    <citation type="submission" date="2022-08" db="EMBL/GenBank/DDBJ databases">
        <title>Aerococcaceae sp. nov isolated from spoiled eye mask.</title>
        <authorList>
            <person name="Zhou G."/>
            <person name="Xie X.-B."/>
            <person name="Shi Q.-S."/>
            <person name="Wang Y.-S."/>
            <person name="Wen X."/>
            <person name="Peng H."/>
            <person name="Yang X.-J."/>
            <person name="Tao H.-B."/>
            <person name="Huang X.-M."/>
        </authorList>
    </citation>
    <scope>NUCLEOTIDE SEQUENCE [LARGE SCALE GENOMIC DNA]</scope>
    <source>
        <strain evidence="7">DM20194951</strain>
    </source>
</reference>
<keyword evidence="7" id="KW-1185">Reference proteome</keyword>
<protein>
    <submittedName>
        <fullName evidence="6">ABC transporter substrate-binding protein</fullName>
    </submittedName>
</protein>
<evidence type="ECO:0000256" key="2">
    <source>
        <dbReference type="ARBA" id="ARBA00022448"/>
    </source>
</evidence>
<sequence>MKKSLLLLASLALMLTASIVPTATTISAQEENTDELNFAISVDPDGLDPQRTTAASTFQVTNNIYDTLVKVTPEGEYIPGLAESWEVSEDGLTVTFQLVSDIAFHNGTPFNADAVLASFERLQGEGSPRANDYANITNIEVVSDTEITFTTETLDVELISKFAYPWAAIVEASVGDDLSSNPVGTGSYKMVNWVPQEILVLEANEDGLKDPAITTINLQTIPDAQARILALQSGEVDIMSISGDQVPLVESLEGYKINENPMNSLQLLAMNLQNENLAVPEVRQAINLVVDKDGLINNVWYGYGTKIGSHYPPVLKEFVDHSDQYAYNVEEAQALMEEAGYADGFTLDMYLPSDYQAYVDAGQIIAQELQQINITANIEIVEWAFWLESVYTGRNYDMTVMGHTGRLDAYQWLARYHTDSPENYFNYSNARVDEILETAPQTQDEAERTAMYQELQAILAEEVPALYIQSPTAMMIMDESLQGFTQYPIDIYEYADLVYE</sequence>
<proteinExistence type="inferred from homology"/>
<evidence type="ECO:0000256" key="1">
    <source>
        <dbReference type="ARBA" id="ARBA00005695"/>
    </source>
</evidence>
<evidence type="ECO:0000313" key="6">
    <source>
        <dbReference type="EMBL" id="UUX33601.1"/>
    </source>
</evidence>
<dbReference type="PANTHER" id="PTHR30290">
    <property type="entry name" value="PERIPLASMIC BINDING COMPONENT OF ABC TRANSPORTER"/>
    <property type="match status" value="1"/>
</dbReference>
<dbReference type="InterPro" id="IPR000914">
    <property type="entry name" value="SBP_5_dom"/>
</dbReference>
<comment type="similarity">
    <text evidence="1">Belongs to the bacterial solute-binding protein 5 family.</text>
</comment>
<dbReference type="Gene3D" id="3.40.190.10">
    <property type="entry name" value="Periplasmic binding protein-like II"/>
    <property type="match status" value="1"/>
</dbReference>
<keyword evidence="3 4" id="KW-0732">Signal</keyword>
<evidence type="ECO:0000256" key="3">
    <source>
        <dbReference type="ARBA" id="ARBA00022729"/>
    </source>
</evidence>
<name>A0ABY5P4V2_9LACT</name>
<accession>A0ABY5P4V2</accession>
<dbReference type="Proteomes" id="UP001315967">
    <property type="component" value="Chromosome"/>
</dbReference>
<dbReference type="Gene3D" id="3.10.105.10">
    <property type="entry name" value="Dipeptide-binding Protein, Domain 3"/>
    <property type="match status" value="1"/>
</dbReference>
<evidence type="ECO:0000259" key="5">
    <source>
        <dbReference type="Pfam" id="PF00496"/>
    </source>
</evidence>
<feature type="domain" description="Solute-binding protein family 5" evidence="5">
    <location>
        <begin position="76"/>
        <end position="411"/>
    </location>
</feature>
<dbReference type="InterPro" id="IPR030678">
    <property type="entry name" value="Peptide/Ni-bd"/>
</dbReference>
<dbReference type="InterPro" id="IPR039424">
    <property type="entry name" value="SBP_5"/>
</dbReference>
<dbReference type="SUPFAM" id="SSF53850">
    <property type="entry name" value="Periplasmic binding protein-like II"/>
    <property type="match status" value="1"/>
</dbReference>
<keyword evidence="2" id="KW-0813">Transport</keyword>
<dbReference type="EMBL" id="CP102453">
    <property type="protein sequence ID" value="UUX33601.1"/>
    <property type="molecule type" value="Genomic_DNA"/>
</dbReference>
<evidence type="ECO:0000256" key="4">
    <source>
        <dbReference type="SAM" id="SignalP"/>
    </source>
</evidence>
<feature type="chain" id="PRO_5047351217" evidence="4">
    <location>
        <begin position="23"/>
        <end position="500"/>
    </location>
</feature>
<evidence type="ECO:0000313" key="7">
    <source>
        <dbReference type="Proteomes" id="UP001315967"/>
    </source>
</evidence>
<dbReference type="PANTHER" id="PTHR30290:SF9">
    <property type="entry name" value="OLIGOPEPTIDE-BINDING PROTEIN APPA"/>
    <property type="match status" value="1"/>
</dbReference>
<organism evidence="6 7">
    <name type="scientific">Fundicoccus culcitae</name>
    <dbReference type="NCBI Taxonomy" id="2969821"/>
    <lineage>
        <taxon>Bacteria</taxon>
        <taxon>Bacillati</taxon>
        <taxon>Bacillota</taxon>
        <taxon>Bacilli</taxon>
        <taxon>Lactobacillales</taxon>
        <taxon>Aerococcaceae</taxon>
        <taxon>Fundicoccus</taxon>
    </lineage>
</organism>
<dbReference type="PIRSF" id="PIRSF002741">
    <property type="entry name" value="MppA"/>
    <property type="match status" value="1"/>
</dbReference>
<dbReference type="RefSeq" id="WP_313793105.1">
    <property type="nucleotide sequence ID" value="NZ_CP102453.1"/>
</dbReference>
<dbReference type="Pfam" id="PF00496">
    <property type="entry name" value="SBP_bac_5"/>
    <property type="match status" value="1"/>
</dbReference>
<gene>
    <name evidence="6" type="ORF">NRE15_11945</name>
</gene>